<gene>
    <name evidence="1" type="ORF">ACFL2Z_01230</name>
</gene>
<feature type="non-terminal residue" evidence="1">
    <location>
        <position position="1"/>
    </location>
</feature>
<name>A0ABV6YNK8_UNCEI</name>
<keyword evidence="2" id="KW-1185">Reference proteome</keyword>
<dbReference type="EMBL" id="JBHPEI010000011">
    <property type="protein sequence ID" value="MFC1799522.1"/>
    <property type="molecule type" value="Genomic_DNA"/>
</dbReference>
<organism evidence="1 2">
    <name type="scientific">Eiseniibacteriota bacterium</name>
    <dbReference type="NCBI Taxonomy" id="2212470"/>
    <lineage>
        <taxon>Bacteria</taxon>
        <taxon>Candidatus Eiseniibacteriota</taxon>
    </lineage>
</organism>
<dbReference type="PANTHER" id="PTHR45737">
    <property type="entry name" value="VON WILLEBRAND FACTOR A DOMAIN-CONTAINING PROTEIN 5A"/>
    <property type="match status" value="1"/>
</dbReference>
<comment type="caution">
    <text evidence="1">The sequence shown here is derived from an EMBL/GenBank/DDBJ whole genome shotgun (WGS) entry which is preliminary data.</text>
</comment>
<sequence>VTEPRLVEPVISWGGKNSEQAPGEPFFFGGSPVTVCARLEDAGKATAGKKVEKLAIKAKLDGKSRKWDVGIVDVKSPDLPIPALWARERIRDLEGSGGEAAERGSRQTERKARMIREMIVSLSRDYGVLSGLTSYIAIEKRKEKDKATGEIVLRKIPVLVSMGWHGMGSVTGGPTVLYHHLSDVEMQAPGRRGDVSWPSMIGTVEIRQNLKSTRIKRSGMRWTISEQGRIATAVLTRVFSLQDADGSFALTAQVAGMLGIKVGDLKAAAKKIEAGAEVDGFRLLSTAVILKVLEVHFPAQMANYRGLIKKSKQWLRDSIDAAAPRIGRQDLMDWVEAYIEKSVRINTP</sequence>
<dbReference type="PANTHER" id="PTHR45737:SF6">
    <property type="entry name" value="VON WILLEBRAND FACTOR A DOMAIN-CONTAINING PROTEIN 5A"/>
    <property type="match status" value="1"/>
</dbReference>
<evidence type="ECO:0000313" key="2">
    <source>
        <dbReference type="Proteomes" id="UP001594288"/>
    </source>
</evidence>
<dbReference type="Proteomes" id="UP001594288">
    <property type="component" value="Unassembled WGS sequence"/>
</dbReference>
<reference evidence="1 2" key="1">
    <citation type="submission" date="2024-09" db="EMBL/GenBank/DDBJ databases">
        <authorList>
            <person name="D'Angelo T."/>
        </authorList>
    </citation>
    <scope>NUCLEOTIDE SEQUENCE [LARGE SCALE GENOMIC DNA]</scope>
    <source>
        <strain evidence="1">SAG AM-311-F02</strain>
    </source>
</reference>
<protein>
    <submittedName>
        <fullName evidence="1">Uncharacterized protein</fullName>
    </submittedName>
</protein>
<proteinExistence type="predicted"/>
<evidence type="ECO:0000313" key="1">
    <source>
        <dbReference type="EMBL" id="MFC1799522.1"/>
    </source>
</evidence>
<accession>A0ABV6YNK8</accession>